<sequence>MFFYRRGRGGCRVFLFFSALSAFSAVNIFKNNQITIRKNKSYIFDRFFWWWHAVMLPSPFGDVNTRAGNVVLVAHLEQILKTADLKWRLIKDVVIVKTVFMEGNGRFTSAPLKKESIDLKNARIIEIIGRQRIYNS</sequence>
<reference evidence="1" key="1">
    <citation type="submission" date="2018-06" db="EMBL/GenBank/DDBJ databases">
        <authorList>
            <person name="Zhirakovskaya E."/>
        </authorList>
    </citation>
    <scope>NUCLEOTIDE SEQUENCE</scope>
</reference>
<protein>
    <submittedName>
        <fullName evidence="1">Uncharacterized protein</fullName>
    </submittedName>
</protein>
<gene>
    <name evidence="1" type="ORF">MNBD_CHLOROFLEXI01-992</name>
</gene>
<evidence type="ECO:0000313" key="1">
    <source>
        <dbReference type="EMBL" id="VAW33654.1"/>
    </source>
</evidence>
<proteinExistence type="predicted"/>
<organism evidence="1">
    <name type="scientific">hydrothermal vent metagenome</name>
    <dbReference type="NCBI Taxonomy" id="652676"/>
    <lineage>
        <taxon>unclassified sequences</taxon>
        <taxon>metagenomes</taxon>
        <taxon>ecological metagenomes</taxon>
    </lineage>
</organism>
<dbReference type="EMBL" id="UOEU01000466">
    <property type="protein sequence ID" value="VAW33654.1"/>
    <property type="molecule type" value="Genomic_DNA"/>
</dbReference>
<name>A0A3B0VPW9_9ZZZZ</name>
<dbReference type="AlphaFoldDB" id="A0A3B0VPW9"/>
<accession>A0A3B0VPW9</accession>